<gene>
    <name evidence="1" type="ORF">GCM10010178_42930</name>
</gene>
<accession>A0ABQ2UNT1</accession>
<dbReference type="Proteomes" id="UP000649573">
    <property type="component" value="Unassembled WGS sequence"/>
</dbReference>
<evidence type="ECO:0000313" key="1">
    <source>
        <dbReference type="EMBL" id="GGU45852.1"/>
    </source>
</evidence>
<reference evidence="2" key="1">
    <citation type="journal article" date="2019" name="Int. J. Syst. Evol. Microbiol.">
        <title>The Global Catalogue of Microorganisms (GCM) 10K type strain sequencing project: providing services to taxonomists for standard genome sequencing and annotation.</title>
        <authorList>
            <consortium name="The Broad Institute Genomics Platform"/>
            <consortium name="The Broad Institute Genome Sequencing Center for Infectious Disease"/>
            <person name="Wu L."/>
            <person name="Ma J."/>
        </authorList>
    </citation>
    <scope>NUCLEOTIDE SEQUENCE [LARGE SCALE GENOMIC DNA]</scope>
    <source>
        <strain evidence="2">JCM 3296</strain>
    </source>
</reference>
<sequence>MTIELQILGIRLFTLAITRDDAFDPEFVDNTDGEFELSEELPFGFAPGDEHDEDFDDE</sequence>
<proteinExistence type="predicted"/>
<keyword evidence="2" id="KW-1185">Reference proteome</keyword>
<dbReference type="EMBL" id="BMRE01000018">
    <property type="protein sequence ID" value="GGU45852.1"/>
    <property type="molecule type" value="Genomic_DNA"/>
</dbReference>
<protein>
    <submittedName>
        <fullName evidence="1">Uncharacterized protein</fullName>
    </submittedName>
</protein>
<name>A0ABQ2UNT1_9PSEU</name>
<evidence type="ECO:0000313" key="2">
    <source>
        <dbReference type="Proteomes" id="UP000649573"/>
    </source>
</evidence>
<organism evidence="1 2">
    <name type="scientific">Lentzea flava</name>
    <dbReference type="NCBI Taxonomy" id="103732"/>
    <lineage>
        <taxon>Bacteria</taxon>
        <taxon>Bacillati</taxon>
        <taxon>Actinomycetota</taxon>
        <taxon>Actinomycetes</taxon>
        <taxon>Pseudonocardiales</taxon>
        <taxon>Pseudonocardiaceae</taxon>
        <taxon>Lentzea</taxon>
    </lineage>
</organism>
<dbReference type="RefSeq" id="WP_189255482.1">
    <property type="nucleotide sequence ID" value="NZ_BMRE01000018.1"/>
</dbReference>
<comment type="caution">
    <text evidence="1">The sequence shown here is derived from an EMBL/GenBank/DDBJ whole genome shotgun (WGS) entry which is preliminary data.</text>
</comment>